<dbReference type="GeneID" id="8045184"/>
<gene>
    <name evidence="2" type="ordered locus">Cd36_09930</name>
    <name evidence="3" type="ORF">CD36_09930</name>
</gene>
<organism evidence="3 4">
    <name type="scientific">Candida dubliniensis (strain CD36 / ATCC MYA-646 / CBS 7987 / NCPF 3949 / NRRL Y-17841)</name>
    <name type="common">Yeast</name>
    <dbReference type="NCBI Taxonomy" id="573826"/>
    <lineage>
        <taxon>Eukaryota</taxon>
        <taxon>Fungi</taxon>
        <taxon>Dikarya</taxon>
        <taxon>Ascomycota</taxon>
        <taxon>Saccharomycotina</taxon>
        <taxon>Pichiomycetes</taxon>
        <taxon>Debaryomycetaceae</taxon>
        <taxon>Candida/Lodderomyces clade</taxon>
        <taxon>Candida</taxon>
    </lineage>
</organism>
<dbReference type="AlphaFoldDB" id="B9W963"/>
<evidence type="ECO:0000256" key="1">
    <source>
        <dbReference type="SAM" id="MobiDB-lite"/>
    </source>
</evidence>
<keyword evidence="4" id="KW-1185">Reference proteome</keyword>
<reference evidence="3 4" key="1">
    <citation type="journal article" date="2009" name="Genome Res.">
        <title>Comparative genomics of the fungal pathogens Candida dubliniensis and Candida albicans.</title>
        <authorList>
            <person name="Jackson A.P."/>
            <person name="Gamble J.A."/>
            <person name="Yeomans T."/>
            <person name="Moran G.P."/>
            <person name="Saunders D."/>
            <person name="Harris D."/>
            <person name="Aslett M."/>
            <person name="Barrell J.F."/>
            <person name="Butler G."/>
            <person name="Citiulo F."/>
            <person name="Coleman D.C."/>
            <person name="de Groot P.W.J."/>
            <person name="Goodwin T.J."/>
            <person name="Quail M.A."/>
            <person name="McQuillan J."/>
            <person name="Munro C.A."/>
            <person name="Pain A."/>
            <person name="Poulter R.T."/>
            <person name="Rajandream M.A."/>
            <person name="Renauld H."/>
            <person name="Spiering M.J."/>
            <person name="Tivey A."/>
            <person name="Gow N.A.R."/>
            <person name="Barrell B."/>
            <person name="Sullivan D.J."/>
            <person name="Berriman M."/>
        </authorList>
    </citation>
    <scope>NUCLEOTIDE SEQUENCE [LARGE SCALE GENOMIC DNA]</scope>
    <source>
        <strain evidence="4">CD36 / ATCC MYA-646 / CBS 7987 / NCPF 3949 / NRRL Y-17841</strain>
    </source>
</reference>
<accession>B9W963</accession>
<evidence type="ECO:0000313" key="4">
    <source>
        <dbReference type="Proteomes" id="UP000002605"/>
    </source>
</evidence>
<dbReference type="CGD" id="CAL0000163886">
    <property type="gene designation" value="Cd36_09930"/>
</dbReference>
<dbReference type="Proteomes" id="UP000002605">
    <property type="component" value="Chromosome 1"/>
</dbReference>
<evidence type="ECO:0000313" key="3">
    <source>
        <dbReference type="EMBL" id="CAX45318.1"/>
    </source>
</evidence>
<feature type="compositionally biased region" description="Basic residues" evidence="1">
    <location>
        <begin position="358"/>
        <end position="370"/>
    </location>
</feature>
<feature type="region of interest" description="Disordered" evidence="1">
    <location>
        <begin position="1"/>
        <end position="21"/>
    </location>
</feature>
<feature type="region of interest" description="Disordered" evidence="1">
    <location>
        <begin position="352"/>
        <end position="382"/>
    </location>
</feature>
<dbReference type="RefSeq" id="XP_002417636.1">
    <property type="nucleotide sequence ID" value="XM_002417591.1"/>
</dbReference>
<dbReference type="EMBL" id="FM992688">
    <property type="protein sequence ID" value="CAX45318.1"/>
    <property type="molecule type" value="Genomic_DNA"/>
</dbReference>
<evidence type="ECO:0000313" key="2">
    <source>
        <dbReference type="CGD" id="CAL0000163886"/>
    </source>
</evidence>
<dbReference type="VEuPathDB" id="FungiDB:CD36_09930"/>
<protein>
    <submittedName>
        <fullName evidence="3">Transposon protein, putative</fullName>
    </submittedName>
</protein>
<dbReference type="HOGENOM" id="CLU_056750_0_0_1"/>
<proteinExistence type="predicted"/>
<sequence length="405" mass="46154">MGGRARSRPSGGETPENHRDVVLQENLRNETKNLFSHVVSVKHEQEPTTPEVPPQSDDLDIKSHFIFAKQNPDGEFHLEMDPLKHYDVLELPETVKSQMKGVYNECLKLLLQLPIDRVTMISRSVRQVVDGVMDNELAKSYHKPPYTKLINHILDRNITVKKEHFLYPEYTFHTVRVGAMDSLNLVEKVYFLKEMDFTICQRLSQIKDFTDRFGFCNSLEAIIRKMPPVSSSSDSEEIGDALSQLLKGLLNNKTNKECFDACVALVTSNTDAARFIKRLDNSGAFILWFVLIGSKGPNVRVINRVLTHHFGQYKKGIKVTLDKVMNDFFSSEDILTSIKPIKVTSKEQLKRADEKPKTVKTKKAFQKRGRNQNDQGKGNFVKKAKGADSNFYDSRIVDITANANY</sequence>
<dbReference type="KEGG" id="cdu:CD36_09930"/>
<name>B9W963_CANDC</name>